<keyword evidence="3" id="KW-1185">Reference proteome</keyword>
<gene>
    <name evidence="2" type="ORF">GFSPODELE1_LOCUS4014</name>
</gene>
<organism evidence="2 3">
    <name type="scientific">Somion occarium</name>
    <dbReference type="NCBI Taxonomy" id="3059160"/>
    <lineage>
        <taxon>Eukaryota</taxon>
        <taxon>Fungi</taxon>
        <taxon>Dikarya</taxon>
        <taxon>Basidiomycota</taxon>
        <taxon>Agaricomycotina</taxon>
        <taxon>Agaricomycetes</taxon>
        <taxon>Polyporales</taxon>
        <taxon>Cerrenaceae</taxon>
        <taxon>Somion</taxon>
    </lineage>
</organism>
<keyword evidence="1" id="KW-0812">Transmembrane</keyword>
<keyword evidence="1" id="KW-0472">Membrane</keyword>
<evidence type="ECO:0000256" key="1">
    <source>
        <dbReference type="SAM" id="Phobius"/>
    </source>
</evidence>
<evidence type="ECO:0000313" key="3">
    <source>
        <dbReference type="Proteomes" id="UP001497453"/>
    </source>
</evidence>
<dbReference type="EMBL" id="OZ037945">
    <property type="protein sequence ID" value="CAL1702372.1"/>
    <property type="molecule type" value="Genomic_DNA"/>
</dbReference>
<protein>
    <submittedName>
        <fullName evidence="2">Uncharacterized protein</fullName>
    </submittedName>
</protein>
<feature type="transmembrane region" description="Helical" evidence="1">
    <location>
        <begin position="38"/>
        <end position="64"/>
    </location>
</feature>
<proteinExistence type="predicted"/>
<reference evidence="3" key="1">
    <citation type="submission" date="2024-04" db="EMBL/GenBank/DDBJ databases">
        <authorList>
            <person name="Shaw F."/>
            <person name="Minotto A."/>
        </authorList>
    </citation>
    <scope>NUCLEOTIDE SEQUENCE [LARGE SCALE GENOMIC DNA]</scope>
</reference>
<dbReference type="Proteomes" id="UP001497453">
    <property type="component" value="Chromosome 2"/>
</dbReference>
<evidence type="ECO:0000313" key="2">
    <source>
        <dbReference type="EMBL" id="CAL1702372.1"/>
    </source>
</evidence>
<keyword evidence="1" id="KW-1133">Transmembrane helix</keyword>
<sequence>MGIHEQMADERSAVAQHFLKYIWPLVDAVSRSLLFTSIYFLLTAMLLLLLIFLALSTSTLALPVMKQTSLELPRTTLTPWCDGLGAGAFSIAHNFTLAAYNATVSTAEPVGIPLVLGQIGAIAGAELKVLSPYSSYPHDDFSTFFLMNGALFSKRETGLTALNSYVSDGREPNFIVSTFEAPDPARNYCALANISPHGTNPNYPILAVNGDINGFSLCDSRHAGIDTTVVYKPKSSDNSLYNVESCYPVHLRLWGLY</sequence>
<accession>A0ABP1D796</accession>
<name>A0ABP1D796_9APHY</name>